<dbReference type="Proteomes" id="UP000065511">
    <property type="component" value="Chromosome"/>
</dbReference>
<name>A0A0S3KBT8_9ENTE</name>
<organism evidence="3 5">
    <name type="scientific">Enterococcus silesiacus</name>
    <dbReference type="NCBI Taxonomy" id="332949"/>
    <lineage>
        <taxon>Bacteria</taxon>
        <taxon>Bacillati</taxon>
        <taxon>Bacillota</taxon>
        <taxon>Bacilli</taxon>
        <taxon>Lactobacillales</taxon>
        <taxon>Enterococcaceae</taxon>
        <taxon>Enterococcus</taxon>
    </lineage>
</organism>
<evidence type="ECO:0000259" key="1">
    <source>
        <dbReference type="PROSITE" id="PS50846"/>
    </source>
</evidence>
<dbReference type="InterPro" id="IPR036163">
    <property type="entry name" value="HMA_dom_sf"/>
</dbReference>
<dbReference type="RefSeq" id="WP_071878921.1">
    <property type="nucleotide sequence ID" value="NZ_JXLC01000028.1"/>
</dbReference>
<feature type="domain" description="HMA" evidence="1">
    <location>
        <begin position="1"/>
        <end position="66"/>
    </location>
</feature>
<proteinExistence type="predicted"/>
<evidence type="ECO:0000313" key="5">
    <source>
        <dbReference type="Proteomes" id="UP000183039"/>
    </source>
</evidence>
<gene>
    <name evidence="2" type="ORF">ATZ33_10225</name>
    <name evidence="3" type="ORF">RV15_GL001938</name>
</gene>
<dbReference type="InterPro" id="IPR006121">
    <property type="entry name" value="HMA_dom"/>
</dbReference>
<accession>A0A0S3KBT8</accession>
<evidence type="ECO:0000313" key="3">
    <source>
        <dbReference type="EMBL" id="OJG87545.1"/>
    </source>
</evidence>
<protein>
    <submittedName>
        <fullName evidence="2">Copper resistance protein CopZ</fullName>
    </submittedName>
</protein>
<evidence type="ECO:0000313" key="2">
    <source>
        <dbReference type="EMBL" id="ALS01735.1"/>
    </source>
</evidence>
<evidence type="ECO:0000313" key="4">
    <source>
        <dbReference type="Proteomes" id="UP000065511"/>
    </source>
</evidence>
<dbReference type="SUPFAM" id="SSF55008">
    <property type="entry name" value="HMA, heavy metal-associated domain"/>
    <property type="match status" value="1"/>
</dbReference>
<dbReference type="Proteomes" id="UP000183039">
    <property type="component" value="Unassembled WGS sequence"/>
</dbReference>
<dbReference type="GO" id="GO:0046872">
    <property type="term" value="F:metal ion binding"/>
    <property type="evidence" value="ECO:0007669"/>
    <property type="project" value="InterPro"/>
</dbReference>
<dbReference type="Gene3D" id="3.30.70.100">
    <property type="match status" value="1"/>
</dbReference>
<dbReference type="OrthoDB" id="9813965at2"/>
<reference evidence="2 4" key="2">
    <citation type="submission" date="2015-12" db="EMBL/GenBank/DDBJ databases">
        <authorList>
            <person name="Lauer A."/>
            <person name="Humrighouse B."/>
            <person name="Loparev V."/>
            <person name="Shewmaker P.L."/>
            <person name="Whitney A.M."/>
            <person name="McLaughlin R.W."/>
        </authorList>
    </citation>
    <scope>NUCLEOTIDE SEQUENCE [LARGE SCALE GENOMIC DNA]</scope>
    <source>
        <strain evidence="2 4">LMG 23085</strain>
    </source>
</reference>
<keyword evidence="4" id="KW-1185">Reference proteome</keyword>
<dbReference type="CDD" id="cd00371">
    <property type="entry name" value="HMA"/>
    <property type="match status" value="1"/>
</dbReference>
<dbReference type="PROSITE" id="PS50846">
    <property type="entry name" value="HMA_2"/>
    <property type="match status" value="1"/>
</dbReference>
<dbReference type="EMBL" id="CP013614">
    <property type="protein sequence ID" value="ALS01735.1"/>
    <property type="molecule type" value="Genomic_DNA"/>
</dbReference>
<reference evidence="3 5" key="1">
    <citation type="submission" date="2014-12" db="EMBL/GenBank/DDBJ databases">
        <title>Draft genome sequences of 29 type strains of Enterococci.</title>
        <authorList>
            <person name="Zhong Z."/>
            <person name="Sun Z."/>
            <person name="Liu W."/>
            <person name="Zhang W."/>
            <person name="Zhang H."/>
        </authorList>
    </citation>
    <scope>NUCLEOTIDE SEQUENCE [LARGE SCALE GENOMIC DNA]</scope>
    <source>
        <strain evidence="3 5">DSM 22801</strain>
    </source>
</reference>
<dbReference type="AlphaFoldDB" id="A0A0S3KBT8"/>
<sequence length="66" mass="7141">MEKTVTINGMKCDGCVNIVKENFEKIAGVQSASVDLENKSASVTSDREISNTELQNSLSETKFTVA</sequence>
<dbReference type="KEGG" id="ess:ATZ33_10225"/>
<dbReference type="Pfam" id="PF00403">
    <property type="entry name" value="HMA"/>
    <property type="match status" value="1"/>
</dbReference>
<dbReference type="EMBL" id="JXLC01000028">
    <property type="protein sequence ID" value="OJG87545.1"/>
    <property type="molecule type" value="Genomic_DNA"/>
</dbReference>